<evidence type="ECO:0000256" key="2">
    <source>
        <dbReference type="ARBA" id="ARBA00034247"/>
    </source>
</evidence>
<dbReference type="GO" id="GO:0020037">
    <property type="term" value="F:heme binding"/>
    <property type="evidence" value="ECO:0007669"/>
    <property type="project" value="InterPro"/>
</dbReference>
<proteinExistence type="predicted"/>
<comment type="caution">
    <text evidence="4">The sequence shown here is derived from an EMBL/GenBank/DDBJ whole genome shotgun (WGS) entry which is preliminary data.</text>
</comment>
<keyword evidence="5" id="KW-1185">Reference proteome</keyword>
<evidence type="ECO:0000259" key="3">
    <source>
        <dbReference type="PROSITE" id="PS50887"/>
    </source>
</evidence>
<dbReference type="Proteomes" id="UP000268973">
    <property type="component" value="Unassembled WGS sequence"/>
</dbReference>
<dbReference type="RefSeq" id="WP_126571995.1">
    <property type="nucleotide sequence ID" value="NZ_RXZH01000001.1"/>
</dbReference>
<dbReference type="EC" id="2.7.7.65" evidence="1"/>
<dbReference type="NCBIfam" id="TIGR00254">
    <property type="entry name" value="GGDEF"/>
    <property type="match status" value="1"/>
</dbReference>
<dbReference type="Gene3D" id="3.30.70.270">
    <property type="match status" value="1"/>
</dbReference>
<accession>A0A432D013</accession>
<dbReference type="EMBL" id="RXZH01000001">
    <property type="protein sequence ID" value="RTZ17239.1"/>
    <property type="molecule type" value="Genomic_DNA"/>
</dbReference>
<dbReference type="SMART" id="SM00267">
    <property type="entry name" value="GGDEF"/>
    <property type="match status" value="1"/>
</dbReference>
<dbReference type="PANTHER" id="PTHR45138:SF9">
    <property type="entry name" value="DIGUANYLATE CYCLASE DGCM-RELATED"/>
    <property type="match status" value="1"/>
</dbReference>
<dbReference type="Gene3D" id="1.10.490.10">
    <property type="entry name" value="Globins"/>
    <property type="match status" value="1"/>
</dbReference>
<gene>
    <name evidence="4" type="ORF">EJ063_00190</name>
</gene>
<dbReference type="GO" id="GO:0052621">
    <property type="term" value="F:diguanylate cyclase activity"/>
    <property type="evidence" value="ECO:0007669"/>
    <property type="project" value="UniProtKB-EC"/>
</dbReference>
<dbReference type="PANTHER" id="PTHR45138">
    <property type="entry name" value="REGULATORY COMPONENTS OF SENSORY TRANSDUCTION SYSTEM"/>
    <property type="match status" value="1"/>
</dbReference>
<sequence length="343" mass="39769">MIQSNGLFEFGQIELNERIEMLSLSSETHHQWKSKLSQSEEKLLRDNIYPALLSHFDQSDTLSLVVGHFAVHQAMEQYFDILFNQNLNQDYIDSMTKHALKLANHGVTLSLYSIIAFEFKRLIVNQFSAIVHCEKAIDLLNRRMQLDMMLVIDCLHHKELEDIKRYASLMDVKDSLTDLYTYNTFVDEMDRIIAHCQRTQSSALLLKVNIKDLSDINATHGYDAGNEILRAFAHSTQELIRKSDLLARGEDDNFFLIMPETCNNEAKLICERIIEDFEQHSELPATLRFGASSFDPKKRTSVEQMLFLANEHLDFARDRSKITDKHEVSVHFSNENNIIRLIK</sequence>
<dbReference type="InterPro" id="IPR050469">
    <property type="entry name" value="Diguanylate_Cyclase"/>
</dbReference>
<dbReference type="GO" id="GO:0019825">
    <property type="term" value="F:oxygen binding"/>
    <property type="evidence" value="ECO:0007669"/>
    <property type="project" value="InterPro"/>
</dbReference>
<organism evidence="4 5">
    <name type="scientific">Vibrio aquaticus</name>
    <dbReference type="NCBI Taxonomy" id="2496559"/>
    <lineage>
        <taxon>Bacteria</taxon>
        <taxon>Pseudomonadati</taxon>
        <taxon>Pseudomonadota</taxon>
        <taxon>Gammaproteobacteria</taxon>
        <taxon>Vibrionales</taxon>
        <taxon>Vibrionaceae</taxon>
        <taxon>Vibrio</taxon>
    </lineage>
</organism>
<dbReference type="InterPro" id="IPR012292">
    <property type="entry name" value="Globin/Proto"/>
</dbReference>
<dbReference type="OrthoDB" id="5854184at2"/>
<dbReference type="InterPro" id="IPR029787">
    <property type="entry name" value="Nucleotide_cyclase"/>
</dbReference>
<dbReference type="InterPro" id="IPR043128">
    <property type="entry name" value="Rev_trsase/Diguanyl_cyclase"/>
</dbReference>
<dbReference type="InterPro" id="IPR000160">
    <property type="entry name" value="GGDEF_dom"/>
</dbReference>
<evidence type="ECO:0000313" key="5">
    <source>
        <dbReference type="Proteomes" id="UP000268973"/>
    </source>
</evidence>
<comment type="catalytic activity">
    <reaction evidence="2">
        <text>2 GTP = 3',3'-c-di-GMP + 2 diphosphate</text>
        <dbReference type="Rhea" id="RHEA:24898"/>
        <dbReference type="ChEBI" id="CHEBI:33019"/>
        <dbReference type="ChEBI" id="CHEBI:37565"/>
        <dbReference type="ChEBI" id="CHEBI:58805"/>
        <dbReference type="EC" id="2.7.7.65"/>
    </reaction>
</comment>
<evidence type="ECO:0000313" key="4">
    <source>
        <dbReference type="EMBL" id="RTZ17239.1"/>
    </source>
</evidence>
<dbReference type="SUPFAM" id="SSF55073">
    <property type="entry name" value="Nucleotide cyclase"/>
    <property type="match status" value="1"/>
</dbReference>
<feature type="domain" description="GGDEF" evidence="3">
    <location>
        <begin position="201"/>
        <end position="333"/>
    </location>
</feature>
<dbReference type="CDD" id="cd01949">
    <property type="entry name" value="GGDEF"/>
    <property type="match status" value="1"/>
</dbReference>
<dbReference type="PROSITE" id="PS50887">
    <property type="entry name" value="GGDEF"/>
    <property type="match status" value="1"/>
</dbReference>
<reference evidence="4 5" key="1">
    <citation type="submission" date="2018-12" db="EMBL/GenBank/DDBJ databases">
        <title>Vibrio sp. isolated from China Sea.</title>
        <authorList>
            <person name="Li Y."/>
        </authorList>
    </citation>
    <scope>NUCLEOTIDE SEQUENCE [LARGE SCALE GENOMIC DNA]</scope>
    <source>
        <strain evidence="4 5">BEI207</strain>
    </source>
</reference>
<name>A0A432D013_9VIBR</name>
<protein>
    <recommendedName>
        <fullName evidence="1">diguanylate cyclase</fullName>
        <ecNumber evidence="1">2.7.7.65</ecNumber>
    </recommendedName>
</protein>
<dbReference type="Pfam" id="PF00990">
    <property type="entry name" value="GGDEF"/>
    <property type="match status" value="1"/>
</dbReference>
<evidence type="ECO:0000256" key="1">
    <source>
        <dbReference type="ARBA" id="ARBA00012528"/>
    </source>
</evidence>
<dbReference type="AlphaFoldDB" id="A0A432D013"/>